<evidence type="ECO:0000313" key="3">
    <source>
        <dbReference type="WBParaSite" id="jg23092"/>
    </source>
</evidence>
<feature type="region of interest" description="Disordered" evidence="1">
    <location>
        <begin position="341"/>
        <end position="365"/>
    </location>
</feature>
<feature type="region of interest" description="Disordered" evidence="1">
    <location>
        <begin position="217"/>
        <end position="319"/>
    </location>
</feature>
<protein>
    <submittedName>
        <fullName evidence="3">Uncharacterized protein</fullName>
    </submittedName>
</protein>
<dbReference type="Proteomes" id="UP000887574">
    <property type="component" value="Unplaced"/>
</dbReference>
<organism evidence="2 3">
    <name type="scientific">Ditylenchus dipsaci</name>
    <dbReference type="NCBI Taxonomy" id="166011"/>
    <lineage>
        <taxon>Eukaryota</taxon>
        <taxon>Metazoa</taxon>
        <taxon>Ecdysozoa</taxon>
        <taxon>Nematoda</taxon>
        <taxon>Chromadorea</taxon>
        <taxon>Rhabditida</taxon>
        <taxon>Tylenchina</taxon>
        <taxon>Tylenchomorpha</taxon>
        <taxon>Sphaerularioidea</taxon>
        <taxon>Anguinidae</taxon>
        <taxon>Anguininae</taxon>
        <taxon>Ditylenchus</taxon>
    </lineage>
</organism>
<accession>A0A915DSL1</accession>
<reference evidence="3" key="1">
    <citation type="submission" date="2022-11" db="UniProtKB">
        <authorList>
            <consortium name="WormBaseParasite"/>
        </authorList>
    </citation>
    <scope>IDENTIFICATION</scope>
</reference>
<feature type="compositionally biased region" description="Polar residues" evidence="1">
    <location>
        <begin position="278"/>
        <end position="315"/>
    </location>
</feature>
<evidence type="ECO:0000256" key="1">
    <source>
        <dbReference type="SAM" id="MobiDB-lite"/>
    </source>
</evidence>
<proteinExistence type="predicted"/>
<feature type="region of interest" description="Disordered" evidence="1">
    <location>
        <begin position="142"/>
        <end position="178"/>
    </location>
</feature>
<feature type="compositionally biased region" description="Low complexity" evidence="1">
    <location>
        <begin position="265"/>
        <end position="277"/>
    </location>
</feature>
<feature type="compositionally biased region" description="Basic and acidic residues" evidence="1">
    <location>
        <begin position="231"/>
        <end position="242"/>
    </location>
</feature>
<dbReference type="AlphaFoldDB" id="A0A915DSL1"/>
<evidence type="ECO:0000313" key="2">
    <source>
        <dbReference type="Proteomes" id="UP000887574"/>
    </source>
</evidence>
<dbReference type="WBParaSite" id="jg23092">
    <property type="protein sequence ID" value="jg23092"/>
    <property type="gene ID" value="jg23092"/>
</dbReference>
<feature type="region of interest" description="Disordered" evidence="1">
    <location>
        <begin position="381"/>
        <end position="401"/>
    </location>
</feature>
<feature type="compositionally biased region" description="Basic and acidic residues" evidence="1">
    <location>
        <begin position="159"/>
        <end position="177"/>
    </location>
</feature>
<name>A0A915DSL1_9BILA</name>
<sequence length="401" mass="46119">MSSMPLIIQKKSSSMSVDLENKLVEQFKKAIHFSNQDLYTKVANIERGMSQILQAIEKQEKTMQEIVSKLDKHSNQLSKLESEQLKLKSQLQQPRADSEDSNYGGSYQHRGAYVDKDGYRGHTKEYRESNQQNYCSNYDQEYQQNPDHKQRRPQYDSSPRYRPEFEPHQGFENKHCDLSYPSKTKTSFKKFDPNGFGSIEGDIGSGSSEQKYRKNRFQPSFFGKNQQSTRNYDENEHDKKTEFSSLSTKPNKFAFNKGGFGHKAQQSSGFGGQSSMSPISKNINDNWNNEQTPHNNWDNQQTPDNNWDNEQTPDNNWDIYSEKNKENKENDSINFSSLPVASISPLHRPEHESMNTPDASIKSISEDLDLNQSVLDDLIKSEDETGLQNSPSEAAIKKDFD</sequence>
<keyword evidence="2" id="KW-1185">Reference proteome</keyword>
<feature type="region of interest" description="Disordered" evidence="1">
    <location>
        <begin position="85"/>
        <end position="119"/>
    </location>
</feature>